<keyword evidence="1" id="KW-0812">Transmembrane</keyword>
<dbReference type="PANTHER" id="PTHR34989:SF1">
    <property type="entry name" value="PROTEIN HDED"/>
    <property type="match status" value="1"/>
</dbReference>
<reference evidence="2" key="1">
    <citation type="submission" date="2016-01" db="EMBL/GenBank/DDBJ databases">
        <authorList>
            <person name="Peeters C."/>
        </authorList>
    </citation>
    <scope>NUCLEOTIDE SEQUENCE</scope>
    <source>
        <strain evidence="2">LMG 29320</strain>
    </source>
</reference>
<dbReference type="AlphaFoldDB" id="A0A157ZUF1"/>
<feature type="transmembrane region" description="Helical" evidence="1">
    <location>
        <begin position="66"/>
        <end position="86"/>
    </location>
</feature>
<feature type="transmembrane region" description="Helical" evidence="1">
    <location>
        <begin position="12"/>
        <end position="32"/>
    </location>
</feature>
<comment type="caution">
    <text evidence="2">The sequence shown here is derived from an EMBL/GenBank/DDBJ whole genome shotgun (WGS) entry which is preliminary data.</text>
</comment>
<keyword evidence="1" id="KW-1133">Transmembrane helix</keyword>
<dbReference type="EMBL" id="FCNX02000002">
    <property type="protein sequence ID" value="SAK49184.1"/>
    <property type="molecule type" value="Genomic_DNA"/>
</dbReference>
<protein>
    <recommendedName>
        <fullName evidence="4">HdeD family acid-resistance protein</fullName>
    </recommendedName>
</protein>
<feature type="transmembrane region" description="Helical" evidence="1">
    <location>
        <begin position="150"/>
        <end position="173"/>
    </location>
</feature>
<keyword evidence="3" id="KW-1185">Reference proteome</keyword>
<feature type="transmembrane region" description="Helical" evidence="1">
    <location>
        <begin position="38"/>
        <end position="57"/>
    </location>
</feature>
<evidence type="ECO:0000256" key="1">
    <source>
        <dbReference type="SAM" id="Phobius"/>
    </source>
</evidence>
<dbReference type="InterPro" id="IPR005325">
    <property type="entry name" value="DUF308_memb"/>
</dbReference>
<dbReference type="OrthoDB" id="193343at2"/>
<dbReference type="RefSeq" id="WP_061133376.1">
    <property type="nucleotide sequence ID" value="NZ_FCNX02000002.1"/>
</dbReference>
<feature type="transmembrane region" description="Helical" evidence="1">
    <location>
        <begin position="124"/>
        <end position="144"/>
    </location>
</feature>
<proteinExistence type="predicted"/>
<evidence type="ECO:0000313" key="3">
    <source>
        <dbReference type="Proteomes" id="UP000054903"/>
    </source>
</evidence>
<evidence type="ECO:0008006" key="4">
    <source>
        <dbReference type="Google" id="ProtNLM"/>
    </source>
</evidence>
<accession>A0A157ZUF1</accession>
<name>A0A157ZUF1_9BURK</name>
<organism evidence="2 3">
    <name type="scientific">Caballeronia fortuita</name>
    <dbReference type="NCBI Taxonomy" id="1777138"/>
    <lineage>
        <taxon>Bacteria</taxon>
        <taxon>Pseudomonadati</taxon>
        <taxon>Pseudomonadota</taxon>
        <taxon>Betaproteobacteria</taxon>
        <taxon>Burkholderiales</taxon>
        <taxon>Burkholderiaceae</taxon>
        <taxon>Caballeronia</taxon>
    </lineage>
</organism>
<keyword evidence="1" id="KW-0472">Membrane</keyword>
<dbReference type="InterPro" id="IPR052712">
    <property type="entry name" value="Acid_resist_chaperone_HdeD"/>
</dbReference>
<dbReference type="PANTHER" id="PTHR34989">
    <property type="entry name" value="PROTEIN HDED"/>
    <property type="match status" value="1"/>
</dbReference>
<gene>
    <name evidence="2" type="ORF">AWB77_01107</name>
</gene>
<feature type="transmembrane region" description="Helical" evidence="1">
    <location>
        <begin position="92"/>
        <end position="112"/>
    </location>
</feature>
<dbReference type="Proteomes" id="UP000054903">
    <property type="component" value="Unassembled WGS sequence"/>
</dbReference>
<dbReference type="STRING" id="1777138.AWB77_01107"/>
<evidence type="ECO:0000313" key="2">
    <source>
        <dbReference type="EMBL" id="SAK49184.1"/>
    </source>
</evidence>
<sequence>MDELLGRAWWMLTLRGAAGILFGLLALCWPGLTLLLLVAMFAAYALITGVAAVSAAIRHRSIRTDWWIPLLLGLCMIASGLIAVAAPGVTALVLIAVMGANAIVTGVLDLVAWVRLKRRGRTHWLLLFIGSLSVLFGIFVRAVPGAGALALVWMIGTYAIVTGALLLVLGLGARNWRSAVLLKQPNTPLHS</sequence>
<dbReference type="Pfam" id="PF03729">
    <property type="entry name" value="DUF308"/>
    <property type="match status" value="1"/>
</dbReference>
<dbReference type="GO" id="GO:0005886">
    <property type="term" value="C:plasma membrane"/>
    <property type="evidence" value="ECO:0007669"/>
    <property type="project" value="TreeGrafter"/>
</dbReference>